<keyword evidence="5 6" id="KW-0472">Membrane</keyword>
<dbReference type="InterPro" id="IPR005538">
    <property type="entry name" value="LrgA/CidA"/>
</dbReference>
<evidence type="ECO:0000256" key="5">
    <source>
        <dbReference type="ARBA" id="ARBA00023136"/>
    </source>
</evidence>
<sequence length="118" mass="12005">MVGALAIILLFQLAGEVISRAGHLPLPGPVLGMVGLVVALSVSTRLRELIRPTAQGVLQNLSLLFVPAGVGVVAHMPTLASHGVALGVALVVSTLLAIVVGAVTFTWVARLVGSRADD</sequence>
<keyword evidence="3 6" id="KW-0812">Transmembrane</keyword>
<dbReference type="RefSeq" id="WP_263848593.1">
    <property type="nucleotide sequence ID" value="NZ_JAOWKW010000017.1"/>
</dbReference>
<dbReference type="Pfam" id="PF03788">
    <property type="entry name" value="LrgA"/>
    <property type="match status" value="1"/>
</dbReference>
<evidence type="ECO:0000313" key="8">
    <source>
        <dbReference type="Proteomes" id="UP001526166"/>
    </source>
</evidence>
<comment type="caution">
    <text evidence="7">The sequence shown here is derived from an EMBL/GenBank/DDBJ whole genome shotgun (WGS) entry which is preliminary data.</text>
</comment>
<keyword evidence="8" id="KW-1185">Reference proteome</keyword>
<keyword evidence="4 6" id="KW-1133">Transmembrane helix</keyword>
<comment type="subcellular location">
    <subcellularLocation>
        <location evidence="1">Cell membrane</location>
        <topology evidence="1">Multi-pass membrane protein</topology>
    </subcellularLocation>
</comment>
<evidence type="ECO:0000256" key="2">
    <source>
        <dbReference type="ARBA" id="ARBA00022475"/>
    </source>
</evidence>
<keyword evidence="2" id="KW-1003">Cell membrane</keyword>
<evidence type="ECO:0000256" key="4">
    <source>
        <dbReference type="ARBA" id="ARBA00022989"/>
    </source>
</evidence>
<dbReference type="PANTHER" id="PTHR33931:SF2">
    <property type="entry name" value="HOLIN-LIKE PROTEIN CIDA"/>
    <property type="match status" value="1"/>
</dbReference>
<evidence type="ECO:0000256" key="1">
    <source>
        <dbReference type="ARBA" id="ARBA00004651"/>
    </source>
</evidence>
<proteinExistence type="predicted"/>
<evidence type="ECO:0000256" key="6">
    <source>
        <dbReference type="SAM" id="Phobius"/>
    </source>
</evidence>
<name>A0ABT3A2N2_9RHOB</name>
<reference evidence="7 8" key="1">
    <citation type="submission" date="2022-10" db="EMBL/GenBank/DDBJ databases">
        <title>Sinirhodobacter sp. nov., isolated from ocean surface sediments.</title>
        <authorList>
            <person name="He W."/>
            <person name="Wang L."/>
            <person name="Zhang D.-F."/>
        </authorList>
    </citation>
    <scope>NUCLEOTIDE SEQUENCE [LARGE SCALE GENOMIC DNA]</scope>
    <source>
        <strain evidence="7 8">WL0115</strain>
    </source>
</reference>
<dbReference type="Proteomes" id="UP001526166">
    <property type="component" value="Unassembled WGS sequence"/>
</dbReference>
<dbReference type="PANTHER" id="PTHR33931">
    <property type="entry name" value="HOLIN-LIKE PROTEIN CIDA-RELATED"/>
    <property type="match status" value="1"/>
</dbReference>
<feature type="transmembrane region" description="Helical" evidence="6">
    <location>
        <begin position="84"/>
        <end position="109"/>
    </location>
</feature>
<evidence type="ECO:0000313" key="7">
    <source>
        <dbReference type="EMBL" id="MCV2880263.1"/>
    </source>
</evidence>
<protein>
    <submittedName>
        <fullName evidence="7">CidA/LrgA family protein</fullName>
    </submittedName>
</protein>
<evidence type="ECO:0000256" key="3">
    <source>
        <dbReference type="ARBA" id="ARBA00022692"/>
    </source>
</evidence>
<feature type="transmembrane region" description="Helical" evidence="6">
    <location>
        <begin position="58"/>
        <end position="78"/>
    </location>
</feature>
<dbReference type="EMBL" id="JAOWKW010000017">
    <property type="protein sequence ID" value="MCV2880263.1"/>
    <property type="molecule type" value="Genomic_DNA"/>
</dbReference>
<gene>
    <name evidence="7" type="ORF">OE699_15575</name>
</gene>
<feature type="transmembrane region" description="Helical" evidence="6">
    <location>
        <begin position="29"/>
        <end position="46"/>
    </location>
</feature>
<accession>A0ABT3A2N2</accession>
<organism evidence="7 8">
    <name type="scientific">Sedimentimonas flavescens</name>
    <dbReference type="NCBI Taxonomy" id="2851012"/>
    <lineage>
        <taxon>Bacteria</taxon>
        <taxon>Pseudomonadati</taxon>
        <taxon>Pseudomonadota</taxon>
        <taxon>Alphaproteobacteria</taxon>
        <taxon>Rhodobacterales</taxon>
        <taxon>Rhodobacter group</taxon>
        <taxon>Sedimentimonas</taxon>
    </lineage>
</organism>